<dbReference type="OrthoDB" id="182995at2157"/>
<dbReference type="InterPro" id="IPR036390">
    <property type="entry name" value="WH_DNA-bd_sf"/>
</dbReference>
<accession>A0A6B9FE00</accession>
<name>A0A6B9FE00_9EURY</name>
<protein>
    <submittedName>
        <fullName evidence="1">MarR family transcriptional regulator</fullName>
    </submittedName>
</protein>
<evidence type="ECO:0000313" key="2">
    <source>
        <dbReference type="Proteomes" id="UP000428325"/>
    </source>
</evidence>
<dbReference type="KEGG" id="hra:EI982_06430"/>
<proteinExistence type="predicted"/>
<gene>
    <name evidence="1" type="ORF">EI982_06430</name>
</gene>
<dbReference type="RefSeq" id="WP_157688695.1">
    <property type="nucleotide sequence ID" value="NZ_CP034345.1"/>
</dbReference>
<dbReference type="GeneID" id="99245735"/>
<dbReference type="AlphaFoldDB" id="A0A6B9FE00"/>
<dbReference type="SUPFAM" id="SSF46785">
    <property type="entry name" value="Winged helix' DNA-binding domain"/>
    <property type="match status" value="1"/>
</dbReference>
<sequence length="83" mass="8894">MSTTQNAARTAVPTPDGFDVPDELTATDSKLVYLFVAVSDGVTVDDLQSTLDMRKIGLFPVLDTLTERGLIDRVDGEYVSSAA</sequence>
<evidence type="ECO:0000313" key="1">
    <source>
        <dbReference type="EMBL" id="QGX94449.1"/>
    </source>
</evidence>
<reference evidence="1 2" key="1">
    <citation type="submission" date="2018-12" db="EMBL/GenBank/DDBJ databases">
        <title>Complete genome sequence of Haloplanus rallus MBLA0036.</title>
        <authorList>
            <person name="Nam Y.-d."/>
            <person name="Kang J."/>
            <person name="Chung W.-H."/>
            <person name="Park Y.S."/>
        </authorList>
    </citation>
    <scope>NUCLEOTIDE SEQUENCE [LARGE SCALE GENOMIC DNA]</scope>
    <source>
        <strain evidence="1 2">MBLA0036</strain>
    </source>
</reference>
<keyword evidence="2" id="KW-1185">Reference proteome</keyword>
<dbReference type="Proteomes" id="UP000428325">
    <property type="component" value="Chromosome"/>
</dbReference>
<dbReference type="EMBL" id="CP034345">
    <property type="protein sequence ID" value="QGX94449.1"/>
    <property type="molecule type" value="Genomic_DNA"/>
</dbReference>
<organism evidence="1 2">
    <name type="scientific">Haloplanus rallus</name>
    <dbReference type="NCBI Taxonomy" id="1816183"/>
    <lineage>
        <taxon>Archaea</taxon>
        <taxon>Methanobacteriati</taxon>
        <taxon>Methanobacteriota</taxon>
        <taxon>Stenosarchaea group</taxon>
        <taxon>Halobacteria</taxon>
        <taxon>Halobacteriales</taxon>
        <taxon>Haloferacaceae</taxon>
        <taxon>Haloplanus</taxon>
    </lineage>
</organism>